<organism evidence="1">
    <name type="scientific">uncultured Acidimicrobiales bacterium</name>
    <dbReference type="NCBI Taxonomy" id="310071"/>
    <lineage>
        <taxon>Bacteria</taxon>
        <taxon>Bacillati</taxon>
        <taxon>Actinomycetota</taxon>
        <taxon>Acidimicrobiia</taxon>
        <taxon>Acidimicrobiales</taxon>
        <taxon>environmental samples</taxon>
    </lineage>
</organism>
<protein>
    <submittedName>
        <fullName evidence="1">Uncharacterized protein</fullName>
    </submittedName>
</protein>
<accession>A0A6J4HV02</accession>
<sequence>MLNVPPGYYAVTGAATVFNIDSDPQFFDCAINDGNRFGGRLDGVRSMTIPVLGTFTGPGTIRMTCAGFRMQMTTSSALQAIKVG</sequence>
<evidence type="ECO:0000313" key="1">
    <source>
        <dbReference type="EMBL" id="CAA9234711.1"/>
    </source>
</evidence>
<proteinExistence type="predicted"/>
<gene>
    <name evidence="1" type="ORF">AVDCRST_MAG76-1439</name>
</gene>
<name>A0A6J4HV02_9ACTN</name>
<dbReference type="AlphaFoldDB" id="A0A6J4HV02"/>
<reference evidence="1" key="1">
    <citation type="submission" date="2020-02" db="EMBL/GenBank/DDBJ databases">
        <authorList>
            <person name="Meier V. D."/>
        </authorList>
    </citation>
    <scope>NUCLEOTIDE SEQUENCE</scope>
    <source>
        <strain evidence="1">AVDCRST_MAG76</strain>
    </source>
</reference>
<dbReference type="EMBL" id="CADCSZ010000086">
    <property type="protein sequence ID" value="CAA9234711.1"/>
    <property type="molecule type" value="Genomic_DNA"/>
</dbReference>